<accession>A0ABQ9XNF2</accession>
<dbReference type="EMBL" id="JARBJD010000096">
    <property type="protein sequence ID" value="KAK2953030.1"/>
    <property type="molecule type" value="Genomic_DNA"/>
</dbReference>
<proteinExistence type="predicted"/>
<gene>
    <name evidence="1" type="ORF">BLNAU_12019</name>
</gene>
<comment type="caution">
    <text evidence="1">The sequence shown here is derived from an EMBL/GenBank/DDBJ whole genome shotgun (WGS) entry which is preliminary data.</text>
</comment>
<dbReference type="Proteomes" id="UP001281761">
    <property type="component" value="Unassembled WGS sequence"/>
</dbReference>
<evidence type="ECO:0000313" key="1">
    <source>
        <dbReference type="EMBL" id="KAK2953030.1"/>
    </source>
</evidence>
<name>A0ABQ9XNF2_9EUKA</name>
<reference evidence="1 2" key="1">
    <citation type="journal article" date="2022" name="bioRxiv">
        <title>Genomics of Preaxostyla Flagellates Illuminates Evolutionary Transitions and the Path Towards Mitochondrial Loss.</title>
        <authorList>
            <person name="Novak L.V.F."/>
            <person name="Treitli S.C."/>
            <person name="Pyrih J."/>
            <person name="Halakuc P."/>
            <person name="Pipaliya S.V."/>
            <person name="Vacek V."/>
            <person name="Brzon O."/>
            <person name="Soukal P."/>
            <person name="Eme L."/>
            <person name="Dacks J.B."/>
            <person name="Karnkowska A."/>
            <person name="Elias M."/>
            <person name="Hampl V."/>
        </authorList>
    </citation>
    <scope>NUCLEOTIDE SEQUENCE [LARGE SCALE GENOMIC DNA]</scope>
    <source>
        <strain evidence="1">NAU3</strain>
        <tissue evidence="1">Gut</tissue>
    </source>
</reference>
<protein>
    <submittedName>
        <fullName evidence="1">Uncharacterized protein</fullName>
    </submittedName>
</protein>
<keyword evidence="2" id="KW-1185">Reference proteome</keyword>
<dbReference type="SUPFAM" id="SSF48371">
    <property type="entry name" value="ARM repeat"/>
    <property type="match status" value="1"/>
</dbReference>
<evidence type="ECO:0000313" key="2">
    <source>
        <dbReference type="Proteomes" id="UP001281761"/>
    </source>
</evidence>
<organism evidence="1 2">
    <name type="scientific">Blattamonas nauphoetae</name>
    <dbReference type="NCBI Taxonomy" id="2049346"/>
    <lineage>
        <taxon>Eukaryota</taxon>
        <taxon>Metamonada</taxon>
        <taxon>Preaxostyla</taxon>
        <taxon>Oxymonadida</taxon>
        <taxon>Blattamonas</taxon>
    </lineage>
</organism>
<sequence>MDCSAFLNWSKEQPQSDEEMAVIFLSLVATVKLQPVLNAPLETKAVRLMQTVRPKDFNSADAFLSNFPSSSDEYLTDFVQSLVVLISSPSQIVTTAAMKMLKTLIIWCSAEVRFPLVRADLIPQLINTLNPHSLSFSKAVDIHINLSIIIHKSLWLATPKGLTQLASEDRDEPQAVHETIFKQVVVPSETYIWHLCVNRNSIIEKEQSKNFLLLLAQLLHISPSYQSTMEFALHMPVILTIPSYLTFFELDDSIYWFLYDMNDTQWEWNEQGGEERQMWNTVVRLLRMEGFEDVMEAKLQNDQNEWSASRIVNESIRWNKRQGMNLR</sequence>
<dbReference type="InterPro" id="IPR016024">
    <property type="entry name" value="ARM-type_fold"/>
</dbReference>